<accession>A0A1H8YED6</accession>
<evidence type="ECO:0000313" key="2">
    <source>
        <dbReference type="Proteomes" id="UP000198582"/>
    </source>
</evidence>
<protein>
    <submittedName>
        <fullName evidence="1">Uncharacterized protein</fullName>
    </submittedName>
</protein>
<dbReference type="EMBL" id="FOEF01000014">
    <property type="protein sequence ID" value="SEP50442.1"/>
    <property type="molecule type" value="Genomic_DNA"/>
</dbReference>
<sequence length="83" mass="9028">MAGLYHLEQEGPEIREVQGQRDLSLADVAQVVARLSGRPELQVAHAINSGHTRARQPRTARTTTPTSIEQFVTATLLPALGRS</sequence>
<evidence type="ECO:0000313" key="1">
    <source>
        <dbReference type="EMBL" id="SEP50442.1"/>
    </source>
</evidence>
<dbReference type="AlphaFoldDB" id="A0A1H8YED6"/>
<dbReference type="STRING" id="394193.SAMN04489732_114145"/>
<dbReference type="RefSeq" id="WP_091622312.1">
    <property type="nucleotide sequence ID" value="NZ_FOEF01000014.1"/>
</dbReference>
<reference evidence="1 2" key="1">
    <citation type="submission" date="2016-10" db="EMBL/GenBank/DDBJ databases">
        <authorList>
            <person name="de Groot N.N."/>
        </authorList>
    </citation>
    <scope>NUCLEOTIDE SEQUENCE [LARGE SCALE GENOMIC DNA]</scope>
    <source>
        <strain evidence="1 2">DSM 44993</strain>
    </source>
</reference>
<organism evidence="1 2">
    <name type="scientific">Amycolatopsis saalfeldensis</name>
    <dbReference type="NCBI Taxonomy" id="394193"/>
    <lineage>
        <taxon>Bacteria</taxon>
        <taxon>Bacillati</taxon>
        <taxon>Actinomycetota</taxon>
        <taxon>Actinomycetes</taxon>
        <taxon>Pseudonocardiales</taxon>
        <taxon>Pseudonocardiaceae</taxon>
        <taxon>Amycolatopsis</taxon>
    </lineage>
</organism>
<gene>
    <name evidence="1" type="ORF">SAMN04489732_114145</name>
</gene>
<proteinExistence type="predicted"/>
<dbReference type="Proteomes" id="UP000198582">
    <property type="component" value="Unassembled WGS sequence"/>
</dbReference>
<keyword evidence="2" id="KW-1185">Reference proteome</keyword>
<name>A0A1H8YED6_9PSEU</name>